<dbReference type="RefSeq" id="XP_001313077.1">
    <property type="nucleotide sequence ID" value="XM_001313076.1"/>
</dbReference>
<name>A2F4P3_TRIV3</name>
<accession>A2F4P3</accession>
<dbReference type="Proteomes" id="UP000001542">
    <property type="component" value="Unassembled WGS sequence"/>
</dbReference>
<sequence length="397" mass="45411">MSKEKVSVQSLVEEKMRLRKKLAEAQRLSSQNNSQQYYSSESSDFFAQEEQKQNKTPIKKPKSRIRLSKEPQISPISNNSNTSKSSSKQSQKGRSKQHTKPDPARIEMYNQLIKENHNLREKLVMDQLIYRSPEDISPEEIDQLIENLVNDNDTLKLEVQRQEAAQDKTRYATHDMFFGLEGNRAGCQFWVPLSESQIAEEQARDTTPLPMPARKTKPREPCSKCEKAILMLSRIPPYPLNSTDMTEDETKLVANFIYTGLGREVSVTKVERSLFYWRLIEMERSMHSIRVVTYQSNEIIKISRSGFDSAVITSEHFKYINDDLKANGKASFLLCAADAGQSTTNACGHTAVPSSGDIQEASESYDSLYFKYHGAQALFILKPERIIPLFYVEIQDQ</sequence>
<evidence type="ECO:0000256" key="1">
    <source>
        <dbReference type="SAM" id="MobiDB-lite"/>
    </source>
</evidence>
<dbReference type="AlphaFoldDB" id="A2F4P3"/>
<dbReference type="EMBL" id="DS113612">
    <property type="protein sequence ID" value="EAY00148.1"/>
    <property type="molecule type" value="Genomic_DNA"/>
</dbReference>
<reference evidence="2" key="1">
    <citation type="submission" date="2006-10" db="EMBL/GenBank/DDBJ databases">
        <authorList>
            <person name="Amadeo P."/>
            <person name="Zhao Q."/>
            <person name="Wortman J."/>
            <person name="Fraser-Liggett C."/>
            <person name="Carlton J."/>
        </authorList>
    </citation>
    <scope>NUCLEOTIDE SEQUENCE</scope>
    <source>
        <strain evidence="2">G3</strain>
    </source>
</reference>
<dbReference type="InParanoid" id="A2F4P3"/>
<dbReference type="OrthoDB" id="10603865at2759"/>
<feature type="compositionally biased region" description="Low complexity" evidence="1">
    <location>
        <begin position="29"/>
        <end position="43"/>
    </location>
</feature>
<proteinExistence type="predicted"/>
<gene>
    <name evidence="2" type="ORF">TVAG_330770</name>
</gene>
<dbReference type="SMR" id="A2F4P3"/>
<feature type="compositionally biased region" description="Basic residues" evidence="1">
    <location>
        <begin position="57"/>
        <end position="66"/>
    </location>
</feature>
<protein>
    <submittedName>
        <fullName evidence="2">Uncharacterized protein</fullName>
    </submittedName>
</protein>
<evidence type="ECO:0000313" key="3">
    <source>
        <dbReference type="Proteomes" id="UP000001542"/>
    </source>
</evidence>
<feature type="region of interest" description="Disordered" evidence="1">
    <location>
        <begin position="22"/>
        <end position="105"/>
    </location>
</feature>
<dbReference type="VEuPathDB" id="TrichDB:TVAG_330770"/>
<evidence type="ECO:0000313" key="2">
    <source>
        <dbReference type="EMBL" id="EAY00148.1"/>
    </source>
</evidence>
<dbReference type="KEGG" id="tva:4757967"/>
<reference evidence="2" key="2">
    <citation type="journal article" date="2007" name="Science">
        <title>Draft genome sequence of the sexually transmitted pathogen Trichomonas vaginalis.</title>
        <authorList>
            <person name="Carlton J.M."/>
            <person name="Hirt R.P."/>
            <person name="Silva J.C."/>
            <person name="Delcher A.L."/>
            <person name="Schatz M."/>
            <person name="Zhao Q."/>
            <person name="Wortman J.R."/>
            <person name="Bidwell S.L."/>
            <person name="Alsmark U.C.M."/>
            <person name="Besteiro S."/>
            <person name="Sicheritz-Ponten T."/>
            <person name="Noel C.J."/>
            <person name="Dacks J.B."/>
            <person name="Foster P.G."/>
            <person name="Simillion C."/>
            <person name="Van de Peer Y."/>
            <person name="Miranda-Saavedra D."/>
            <person name="Barton G.J."/>
            <person name="Westrop G.D."/>
            <person name="Mueller S."/>
            <person name="Dessi D."/>
            <person name="Fiori P.L."/>
            <person name="Ren Q."/>
            <person name="Paulsen I."/>
            <person name="Zhang H."/>
            <person name="Bastida-Corcuera F.D."/>
            <person name="Simoes-Barbosa A."/>
            <person name="Brown M.T."/>
            <person name="Hayes R.D."/>
            <person name="Mukherjee M."/>
            <person name="Okumura C.Y."/>
            <person name="Schneider R."/>
            <person name="Smith A.J."/>
            <person name="Vanacova S."/>
            <person name="Villalvazo M."/>
            <person name="Haas B.J."/>
            <person name="Pertea M."/>
            <person name="Feldblyum T.V."/>
            <person name="Utterback T.R."/>
            <person name="Shu C.L."/>
            <person name="Osoegawa K."/>
            <person name="de Jong P.J."/>
            <person name="Hrdy I."/>
            <person name="Horvathova L."/>
            <person name="Zubacova Z."/>
            <person name="Dolezal P."/>
            <person name="Malik S.B."/>
            <person name="Logsdon J.M. Jr."/>
            <person name="Henze K."/>
            <person name="Gupta A."/>
            <person name="Wang C.C."/>
            <person name="Dunne R.L."/>
            <person name="Upcroft J.A."/>
            <person name="Upcroft P."/>
            <person name="White O."/>
            <person name="Salzberg S.L."/>
            <person name="Tang P."/>
            <person name="Chiu C.-H."/>
            <person name="Lee Y.-S."/>
            <person name="Embley T.M."/>
            <person name="Coombs G.H."/>
            <person name="Mottram J.C."/>
            <person name="Tachezy J."/>
            <person name="Fraser-Liggett C.M."/>
            <person name="Johnson P.J."/>
        </authorList>
    </citation>
    <scope>NUCLEOTIDE SEQUENCE [LARGE SCALE GENOMIC DNA]</scope>
    <source>
        <strain evidence="2">G3</strain>
    </source>
</reference>
<keyword evidence="3" id="KW-1185">Reference proteome</keyword>
<feature type="compositionally biased region" description="Low complexity" evidence="1">
    <location>
        <begin position="77"/>
        <end position="90"/>
    </location>
</feature>
<feature type="region of interest" description="Disordered" evidence="1">
    <location>
        <begin position="200"/>
        <end position="220"/>
    </location>
</feature>
<dbReference type="VEuPathDB" id="TrichDB:TVAGG3_0583670"/>
<organism evidence="2 3">
    <name type="scientific">Trichomonas vaginalis (strain ATCC PRA-98 / G3)</name>
    <dbReference type="NCBI Taxonomy" id="412133"/>
    <lineage>
        <taxon>Eukaryota</taxon>
        <taxon>Metamonada</taxon>
        <taxon>Parabasalia</taxon>
        <taxon>Trichomonadida</taxon>
        <taxon>Trichomonadidae</taxon>
        <taxon>Trichomonas</taxon>
    </lineage>
</organism>